<dbReference type="Proteomes" id="UP000322139">
    <property type="component" value="Unassembled WGS sequence"/>
</dbReference>
<evidence type="ECO:0000313" key="3">
    <source>
        <dbReference type="Proteomes" id="UP000322139"/>
    </source>
</evidence>
<comment type="similarity">
    <text evidence="1">Belongs to the ROK (NagC/XylR) family.</text>
</comment>
<dbReference type="SUPFAM" id="SSF53067">
    <property type="entry name" value="Actin-like ATPase domain"/>
    <property type="match status" value="1"/>
</dbReference>
<dbReference type="AlphaFoldDB" id="A0A5D4RMI2"/>
<evidence type="ECO:0000313" key="2">
    <source>
        <dbReference type="EMBL" id="TYS52029.1"/>
    </source>
</evidence>
<dbReference type="InterPro" id="IPR043129">
    <property type="entry name" value="ATPase_NBD"/>
</dbReference>
<dbReference type="Pfam" id="PF00480">
    <property type="entry name" value="ROK"/>
    <property type="match status" value="1"/>
</dbReference>
<proteinExistence type="inferred from homology"/>
<gene>
    <name evidence="2" type="ORF">FZD51_00845</name>
</gene>
<dbReference type="PANTHER" id="PTHR18964:SF170">
    <property type="entry name" value="SUGAR KINASE"/>
    <property type="match status" value="1"/>
</dbReference>
<protein>
    <submittedName>
        <fullName evidence="2">ROK family protein</fullName>
    </submittedName>
</protein>
<comment type="caution">
    <text evidence="2">The sequence shown here is derived from an EMBL/GenBank/DDBJ whole genome shotgun (WGS) entry which is preliminary data.</text>
</comment>
<dbReference type="RefSeq" id="WP_148973014.1">
    <property type="nucleotide sequence ID" value="NZ_JBNIKU010000005.1"/>
</dbReference>
<dbReference type="CDD" id="cd24152">
    <property type="entry name" value="ASKHA_NBD_ROK-like"/>
    <property type="match status" value="1"/>
</dbReference>
<name>A0A5D4RMI2_9BACI</name>
<dbReference type="PANTHER" id="PTHR18964">
    <property type="entry name" value="ROK (REPRESSOR, ORF, KINASE) FAMILY"/>
    <property type="match status" value="1"/>
</dbReference>
<reference evidence="2 3" key="1">
    <citation type="submission" date="2019-08" db="EMBL/GenBank/DDBJ databases">
        <title>Bacillus genomes from the desert of Cuatro Cienegas, Coahuila.</title>
        <authorList>
            <person name="Olmedo-Alvarez G."/>
        </authorList>
    </citation>
    <scope>NUCLEOTIDE SEQUENCE [LARGE SCALE GENOMIC DNA]</scope>
    <source>
        <strain evidence="2 3">CH446_14T</strain>
    </source>
</reference>
<dbReference type="Gene3D" id="3.30.420.40">
    <property type="match status" value="2"/>
</dbReference>
<evidence type="ECO:0000256" key="1">
    <source>
        <dbReference type="ARBA" id="ARBA00006479"/>
    </source>
</evidence>
<dbReference type="EMBL" id="VTER01000001">
    <property type="protein sequence ID" value="TYS52029.1"/>
    <property type="molecule type" value="Genomic_DNA"/>
</dbReference>
<dbReference type="InterPro" id="IPR000600">
    <property type="entry name" value="ROK"/>
</dbReference>
<accession>A0A5D4RMI2</accession>
<sequence>MRNYAAFDVGGSSIKYALMDEAGSIIKKSSIPTPKEGIEAFIEAIGNAVEEIRFISPVEGIAMSMPGAVDVVSGTIHGASAVPYVHGPNIRELVEKRTGLPAELENDANCAGLAEGWIGAAKDVRDYICIVIGTGIGGAIVLDKKVRHGASFHGGEFGYMIMEDYLEGPLGRSWSDLGATGALVNIAAAKKGLDPETLDGRIVFEMAESGDKEIQEEIDRFYKRLAVGILNLHYIIDPEKILIGGAISARHDFCERINMVLSSMKSDIHSLDVKAEVCKFGNDSNLIGALYHFLQSQKTKDKVMDLR</sequence>
<organism evidence="2 3">
    <name type="scientific">Bacillus infantis</name>
    <dbReference type="NCBI Taxonomy" id="324767"/>
    <lineage>
        <taxon>Bacteria</taxon>
        <taxon>Bacillati</taxon>
        <taxon>Bacillota</taxon>
        <taxon>Bacilli</taxon>
        <taxon>Bacillales</taxon>
        <taxon>Bacillaceae</taxon>
        <taxon>Bacillus</taxon>
    </lineage>
</organism>